<reference evidence="4" key="1">
    <citation type="journal article" date="2021" name="Nat. Commun.">
        <title>Genetic determinants of endophytism in the Arabidopsis root mycobiome.</title>
        <authorList>
            <person name="Mesny F."/>
            <person name="Miyauchi S."/>
            <person name="Thiergart T."/>
            <person name="Pickel B."/>
            <person name="Atanasova L."/>
            <person name="Karlsson M."/>
            <person name="Huettel B."/>
            <person name="Barry K.W."/>
            <person name="Haridas S."/>
            <person name="Chen C."/>
            <person name="Bauer D."/>
            <person name="Andreopoulos W."/>
            <person name="Pangilinan J."/>
            <person name="LaButti K."/>
            <person name="Riley R."/>
            <person name="Lipzen A."/>
            <person name="Clum A."/>
            <person name="Drula E."/>
            <person name="Henrissat B."/>
            <person name="Kohler A."/>
            <person name="Grigoriev I.V."/>
            <person name="Martin F.M."/>
            <person name="Hacquard S."/>
        </authorList>
    </citation>
    <scope>NUCLEOTIDE SEQUENCE</scope>
    <source>
        <strain evidence="4">MPI-SDFR-AT-0117</strain>
    </source>
</reference>
<feature type="compositionally biased region" description="Acidic residues" evidence="2">
    <location>
        <begin position="1"/>
        <end position="10"/>
    </location>
</feature>
<dbReference type="Proteomes" id="UP000770015">
    <property type="component" value="Unassembled WGS sequence"/>
</dbReference>
<dbReference type="OrthoDB" id="2149224at2759"/>
<feature type="region of interest" description="Disordered" evidence="2">
    <location>
        <begin position="737"/>
        <end position="984"/>
    </location>
</feature>
<feature type="domain" description="Pleckstrin homology" evidence="3">
    <location>
        <begin position="993"/>
        <end position="1124"/>
    </location>
</feature>
<feature type="compositionally biased region" description="Pro residues" evidence="2">
    <location>
        <begin position="835"/>
        <end position="845"/>
    </location>
</feature>
<feature type="region of interest" description="Disordered" evidence="2">
    <location>
        <begin position="1"/>
        <end position="80"/>
    </location>
</feature>
<feature type="compositionally biased region" description="Low complexity" evidence="2">
    <location>
        <begin position="961"/>
        <end position="979"/>
    </location>
</feature>
<evidence type="ECO:0000256" key="2">
    <source>
        <dbReference type="SAM" id="MobiDB-lite"/>
    </source>
</evidence>
<protein>
    <recommendedName>
        <fullName evidence="3">Pleckstrin homology domain-containing protein</fullName>
    </recommendedName>
</protein>
<dbReference type="Pfam" id="PF12814">
    <property type="entry name" value="Mcp5_PH"/>
    <property type="match status" value="1"/>
</dbReference>
<proteinExistence type="predicted"/>
<name>A0A9P8VMD5_9PEZI</name>
<feature type="compositionally biased region" description="Polar residues" evidence="2">
    <location>
        <begin position="1184"/>
        <end position="1200"/>
    </location>
</feature>
<gene>
    <name evidence="4" type="ORF">F5X68DRAFT_2209</name>
</gene>
<dbReference type="GO" id="GO:0000226">
    <property type="term" value="P:microtubule cytoskeleton organization"/>
    <property type="evidence" value="ECO:0007669"/>
    <property type="project" value="TreeGrafter"/>
</dbReference>
<feature type="compositionally biased region" description="Basic and acidic residues" evidence="2">
    <location>
        <begin position="651"/>
        <end position="662"/>
    </location>
</feature>
<dbReference type="GO" id="GO:0032065">
    <property type="term" value="P:maintenance of protein location in cell cortex"/>
    <property type="evidence" value="ECO:0007669"/>
    <property type="project" value="InterPro"/>
</dbReference>
<feature type="coiled-coil region" evidence="1">
    <location>
        <begin position="160"/>
        <end position="233"/>
    </location>
</feature>
<feature type="region of interest" description="Disordered" evidence="2">
    <location>
        <begin position="360"/>
        <end position="542"/>
    </location>
</feature>
<feature type="region of interest" description="Disordered" evidence="2">
    <location>
        <begin position="588"/>
        <end position="687"/>
    </location>
</feature>
<feature type="compositionally biased region" description="Basic and acidic residues" evidence="2">
    <location>
        <begin position="414"/>
        <end position="426"/>
    </location>
</feature>
<comment type="caution">
    <text evidence="4">The sequence shown here is derived from an EMBL/GenBank/DDBJ whole genome shotgun (WGS) entry which is preliminary data.</text>
</comment>
<dbReference type="GO" id="GO:0005543">
    <property type="term" value="F:phospholipid binding"/>
    <property type="evidence" value="ECO:0007669"/>
    <property type="project" value="InterPro"/>
</dbReference>
<feature type="compositionally biased region" description="Polar residues" evidence="2">
    <location>
        <begin position="43"/>
        <end position="52"/>
    </location>
</feature>
<dbReference type="EMBL" id="JAGSXJ010000001">
    <property type="protein sequence ID" value="KAH6697108.1"/>
    <property type="molecule type" value="Genomic_DNA"/>
</dbReference>
<feature type="region of interest" description="Disordered" evidence="2">
    <location>
        <begin position="1162"/>
        <end position="1325"/>
    </location>
</feature>
<feature type="compositionally biased region" description="Basic and acidic residues" evidence="2">
    <location>
        <begin position="1213"/>
        <end position="1223"/>
    </location>
</feature>
<dbReference type="GO" id="GO:0005938">
    <property type="term" value="C:cell cortex"/>
    <property type="evidence" value="ECO:0007669"/>
    <property type="project" value="InterPro"/>
</dbReference>
<evidence type="ECO:0000313" key="4">
    <source>
        <dbReference type="EMBL" id="KAH6697108.1"/>
    </source>
</evidence>
<feature type="compositionally biased region" description="Basic residues" evidence="2">
    <location>
        <begin position="1360"/>
        <end position="1378"/>
    </location>
</feature>
<dbReference type="PANTHER" id="PTHR28190">
    <property type="entry name" value="NUCLEAR MIGRATION PROTEIN NUM1"/>
    <property type="match status" value="1"/>
</dbReference>
<dbReference type="GO" id="GO:0005739">
    <property type="term" value="C:mitochondrion"/>
    <property type="evidence" value="ECO:0007669"/>
    <property type="project" value="TreeGrafter"/>
</dbReference>
<keyword evidence="5" id="KW-1185">Reference proteome</keyword>
<sequence length="1414" mass="155129">MTAWETEDEYAAAAAAASLPTPRDTPYRTPSSGSKRSRRSITPPGTNSSPSIQPAGGRASRRSSKDVAHDEGISVLDPRRFTPTLHANLVAEILNLRRDQEDKIKLIEGLEVSLHASREEQETVQKALAATSKESRSLKRQLQLLEGGSSSALGELARERDEAVDSITDTRKRLEAAQKKIRHQEQDSERIHEIWTQEKESWEEEKRKFERKVHVAESRLKVLLEEVAAYQDAQANGLGAHGTESEAEDPGKETDAASVRTMSMTNSLRFSVMPSPGKGNGNSLADELNLDGDDDWHTDDGGRESAMSYHRHARHFSRDSTVSKFHRRTMSIESLKRPGSVARGKLWVNEPVLEALEGENEPEAKLPEPPKVTYVDTGIQFSPPPSPKLEPVRVASPPPRPKIEAPVPVADLEGPPRGEFEIEANQRRKRVQLTRPLSIEPTLNRPHHSMVSAASQTLEEPLSPPKTPVSPYRSLTPPPPETAPPPPPMISTSTQTEKEAEPEPAPRLLLPTIQSMPQLPIPSISVIPPTSRPATPKEHRLPLYNKDVGCQVSLISSGRPTKSVAVQTEEIRIDQRIARLPLHLRPEAISSRPVSPNPQAFDEGNNQFTPVPGSLPPRNPRRLTSKHSMTEMPSSPPPPIPSSPTFSGAHDGSRDPLEDSPRDAYPGNNDDGPLSSQKAPMRRPHRISSLFAGFDANSSDEADDFAGELDLSDSEYQTALSAPGQRAKASIAKLKRVSSGRGIPSSDQTALRGSAIPRNTVKPLGTETYSYSLENHEMIREEEEPQHSSFPKSSRRSYDKSAPGPSSGRPNGMRKAALIQSGIASHQGRARSPSWPEPQDPPFPIPTRASSRRPPISASAPSDGQRSPSRGESWHRRGAGSRSHYRSNSIRKVRSAAALPRNQRYNKRQGSRSPPPFSETTEAPESPGLPPLPQNDITSPRLPPDYGRSRYKSSHRSQPSTTTAHTTHTAQTYGTNTTTDHNSVGSASATTGVVDAIAQTMVGEWMFKYVRRRKSFGVPEAGGKDDNSNDRHKRWVWLAPYERAILWSSKQPASGSALMGKTGRKLTIQSVLDVKDDNPPPKGCPALFNRSILILTPQRALKFTATSSERHYIWLTALSFLAHSQQAVPEIIAAPPPPKTIAPDFEMPVLAPKKRAGIRDSIRLTKSKTPQLKQGVPSLPPLPTSNRSAPSSQMGDVSSFRQHEPFPPLPEMSPHHERERSAEAAEPPFIPRFHDRANPAMVHGRKRSNTGGHVPPPLSFRGFSGPAVTTGSHSHTNSNAGNSVGTAGSSDIYQSHQSQASSGGPSWGMSTAGSQRTSEASSRPSNFFDAIGTVRMEAFISPLGMSQFDGDPDEHDEHRYRARRRSKELRRRASRSRHRDSYTSRGTRATDDFYGGSRTAGEEDFFRDDPFKGF</sequence>
<dbReference type="PANTHER" id="PTHR28190:SF2">
    <property type="entry name" value="MIGRATION PROTEIN, PUTATIVE (AFU_ORTHOLOGUE AFUA_2G07730)-RELATED"/>
    <property type="match status" value="1"/>
</dbReference>
<feature type="compositionally biased region" description="Basic residues" evidence="2">
    <location>
        <begin position="876"/>
        <end position="894"/>
    </location>
</feature>
<evidence type="ECO:0000259" key="3">
    <source>
        <dbReference type="Pfam" id="PF12814"/>
    </source>
</evidence>
<feature type="compositionally biased region" description="Polar residues" evidence="2">
    <location>
        <begin position="592"/>
        <end position="609"/>
    </location>
</feature>
<feature type="region of interest" description="Disordered" evidence="2">
    <location>
        <begin position="1345"/>
        <end position="1414"/>
    </location>
</feature>
<organism evidence="4 5">
    <name type="scientific">Plectosphaerella plurivora</name>
    <dbReference type="NCBI Taxonomy" id="936078"/>
    <lineage>
        <taxon>Eukaryota</taxon>
        <taxon>Fungi</taxon>
        <taxon>Dikarya</taxon>
        <taxon>Ascomycota</taxon>
        <taxon>Pezizomycotina</taxon>
        <taxon>Sordariomycetes</taxon>
        <taxon>Hypocreomycetidae</taxon>
        <taxon>Glomerellales</taxon>
        <taxon>Plectosphaerellaceae</taxon>
        <taxon>Plectosphaerella</taxon>
    </lineage>
</organism>
<accession>A0A9P8VMD5</accession>
<keyword evidence="1" id="KW-0175">Coiled coil</keyword>
<feature type="compositionally biased region" description="Polar residues" evidence="2">
    <location>
        <begin position="1267"/>
        <end position="1325"/>
    </location>
</feature>
<evidence type="ECO:0000256" key="1">
    <source>
        <dbReference type="SAM" id="Coils"/>
    </source>
</evidence>
<feature type="region of interest" description="Disordered" evidence="2">
    <location>
        <begin position="237"/>
        <end position="256"/>
    </location>
</feature>
<evidence type="ECO:0000313" key="5">
    <source>
        <dbReference type="Proteomes" id="UP000770015"/>
    </source>
</evidence>
<feature type="compositionally biased region" description="Low complexity" evidence="2">
    <location>
        <begin position="506"/>
        <end position="533"/>
    </location>
</feature>
<dbReference type="InterPro" id="IPR024774">
    <property type="entry name" value="PH_dom-Mcp5-type"/>
</dbReference>
<feature type="compositionally biased region" description="Basic and acidic residues" evidence="2">
    <location>
        <begin position="63"/>
        <end position="80"/>
    </location>
</feature>
<feature type="compositionally biased region" description="Pro residues" evidence="2">
    <location>
        <begin position="476"/>
        <end position="489"/>
    </location>
</feature>
<dbReference type="InterPro" id="IPR053005">
    <property type="entry name" value="Nuclear_Pos-Cytoskel_Interact"/>
</dbReference>
<feature type="compositionally biased region" description="Low complexity" evidence="2">
    <location>
        <begin position="846"/>
        <end position="862"/>
    </location>
</feature>
<dbReference type="GO" id="GO:0015631">
    <property type="term" value="F:tubulin binding"/>
    <property type="evidence" value="ECO:0007669"/>
    <property type="project" value="TreeGrafter"/>
</dbReference>